<evidence type="ECO:0000313" key="3">
    <source>
        <dbReference type="Proteomes" id="UP000016935"/>
    </source>
</evidence>
<organism evidence="2 3">
    <name type="scientific">Exserohilum turcicum (strain 28A)</name>
    <name type="common">Northern leaf blight fungus</name>
    <name type="synonym">Setosphaeria turcica</name>
    <dbReference type="NCBI Taxonomy" id="671987"/>
    <lineage>
        <taxon>Eukaryota</taxon>
        <taxon>Fungi</taxon>
        <taxon>Dikarya</taxon>
        <taxon>Ascomycota</taxon>
        <taxon>Pezizomycotina</taxon>
        <taxon>Dothideomycetes</taxon>
        <taxon>Pleosporomycetidae</taxon>
        <taxon>Pleosporales</taxon>
        <taxon>Pleosporineae</taxon>
        <taxon>Pleosporaceae</taxon>
        <taxon>Exserohilum</taxon>
    </lineage>
</organism>
<reference evidence="2 3" key="1">
    <citation type="journal article" date="2012" name="PLoS Pathog.">
        <title>Diverse lifestyles and strategies of plant pathogenesis encoded in the genomes of eighteen Dothideomycetes fungi.</title>
        <authorList>
            <person name="Ohm R.A."/>
            <person name="Feau N."/>
            <person name="Henrissat B."/>
            <person name="Schoch C.L."/>
            <person name="Horwitz B.A."/>
            <person name="Barry K.W."/>
            <person name="Condon B.J."/>
            <person name="Copeland A.C."/>
            <person name="Dhillon B."/>
            <person name="Glaser F."/>
            <person name="Hesse C.N."/>
            <person name="Kosti I."/>
            <person name="LaButti K."/>
            <person name="Lindquist E.A."/>
            <person name="Lucas S."/>
            <person name="Salamov A.A."/>
            <person name="Bradshaw R.E."/>
            <person name="Ciuffetti L."/>
            <person name="Hamelin R.C."/>
            <person name="Kema G.H.J."/>
            <person name="Lawrence C."/>
            <person name="Scott J.A."/>
            <person name="Spatafora J.W."/>
            <person name="Turgeon B.G."/>
            <person name="de Wit P.J.G.M."/>
            <person name="Zhong S."/>
            <person name="Goodwin S.B."/>
            <person name="Grigoriev I.V."/>
        </authorList>
    </citation>
    <scope>NUCLEOTIDE SEQUENCE [LARGE SCALE GENOMIC DNA]</scope>
    <source>
        <strain evidence="3">28A</strain>
    </source>
</reference>
<dbReference type="eggNOG" id="ENOG502T5J5">
    <property type="taxonomic scope" value="Eukaryota"/>
</dbReference>
<dbReference type="Proteomes" id="UP000016935">
    <property type="component" value="Unassembled WGS sequence"/>
</dbReference>
<gene>
    <name evidence="2" type="ORF">SETTUDRAFT_31034</name>
</gene>
<dbReference type="RefSeq" id="XP_008025014.1">
    <property type="nucleotide sequence ID" value="XM_008026823.1"/>
</dbReference>
<sequence length="435" mass="48505">MNEPDRDILLGTPIMQDQCQCKHPQSEFLSGAIGCTGEAGFTYEDNMDENEQDPDIDAPSTFGLQTPHIIDEDLFQVPGDNGKPSMFNQKLFQYPRASHELPNSPSSQNEFLYASPVGKTVSSSFNQYPVPSMPDPFNHSSSTGYRSQSRFQPTRTPSAADRPLPFGGFYFQNLTQANEYLGQTVWFPSMGSYGFPQTDAQYRFYLQKICLALSNTEKVWDEKTAPWQFEKFMPTGEWTGPVDIEAIAHNILYTAFKIHIGGVTSFAQRLSVDYMSFNSEDIDCTFTQRIHFLALLLGRSKAAAADIMAKNNTEKYVATPITALRTFTVFDEFWKTCSPVDKKLWLEAAPYAGSGVMHPPEELQIKHAAVAQARYQKALERQKMAMMCISPPSPSGNAIPVTGHHEASLFRKRSYTASSGTLDSPMAKHAKIGGE</sequence>
<feature type="region of interest" description="Disordered" evidence="1">
    <location>
        <begin position="138"/>
        <end position="158"/>
    </location>
</feature>
<proteinExistence type="predicted"/>
<protein>
    <submittedName>
        <fullName evidence="2">Uncharacterized protein</fullName>
    </submittedName>
</protein>
<dbReference type="GeneID" id="19403497"/>
<name>R0K0S3_EXST2</name>
<dbReference type="EMBL" id="KB908592">
    <property type="protein sequence ID" value="EOA86708.1"/>
    <property type="molecule type" value="Genomic_DNA"/>
</dbReference>
<dbReference type="AlphaFoldDB" id="R0K0S3"/>
<keyword evidence="3" id="KW-1185">Reference proteome</keyword>
<reference evidence="2 3" key="2">
    <citation type="journal article" date="2013" name="PLoS Genet.">
        <title>Comparative genome structure, secondary metabolite, and effector coding capacity across Cochliobolus pathogens.</title>
        <authorList>
            <person name="Condon B.J."/>
            <person name="Leng Y."/>
            <person name="Wu D."/>
            <person name="Bushley K.E."/>
            <person name="Ohm R.A."/>
            <person name="Otillar R."/>
            <person name="Martin J."/>
            <person name="Schackwitz W."/>
            <person name="Grimwood J."/>
            <person name="MohdZainudin N."/>
            <person name="Xue C."/>
            <person name="Wang R."/>
            <person name="Manning V.A."/>
            <person name="Dhillon B."/>
            <person name="Tu Z.J."/>
            <person name="Steffenson B.J."/>
            <person name="Salamov A."/>
            <person name="Sun H."/>
            <person name="Lowry S."/>
            <person name="LaButti K."/>
            <person name="Han J."/>
            <person name="Copeland A."/>
            <person name="Lindquist E."/>
            <person name="Barry K."/>
            <person name="Schmutz J."/>
            <person name="Baker S.E."/>
            <person name="Ciuffetti L.M."/>
            <person name="Grigoriev I.V."/>
            <person name="Zhong S."/>
            <person name="Turgeon B.G."/>
        </authorList>
    </citation>
    <scope>NUCLEOTIDE SEQUENCE [LARGE SCALE GENOMIC DNA]</scope>
    <source>
        <strain evidence="3">28A</strain>
    </source>
</reference>
<dbReference type="HOGENOM" id="CLU_572357_0_0_1"/>
<accession>R0K0S3</accession>
<evidence type="ECO:0000313" key="2">
    <source>
        <dbReference type="EMBL" id="EOA86708.1"/>
    </source>
</evidence>
<feature type="compositionally biased region" description="Polar residues" evidence="1">
    <location>
        <begin position="138"/>
        <end position="157"/>
    </location>
</feature>
<dbReference type="OrthoDB" id="3800736at2759"/>
<evidence type="ECO:0000256" key="1">
    <source>
        <dbReference type="SAM" id="MobiDB-lite"/>
    </source>
</evidence>